<evidence type="ECO:0000313" key="5">
    <source>
        <dbReference type="Proteomes" id="UP001296969"/>
    </source>
</evidence>
<evidence type="ECO:0000259" key="1">
    <source>
        <dbReference type="Pfam" id="PF00535"/>
    </source>
</evidence>
<proteinExistence type="predicted"/>
<dbReference type="PANTHER" id="PTHR43179:SF7">
    <property type="entry name" value="RHAMNOSYLTRANSFERASE WBBL"/>
    <property type="match status" value="1"/>
</dbReference>
<dbReference type="PANTHER" id="PTHR43179">
    <property type="entry name" value="RHAMNOSYLTRANSFERASE WBBL"/>
    <property type="match status" value="1"/>
</dbReference>
<evidence type="ECO:0000313" key="2">
    <source>
        <dbReference type="EMBL" id="MBK5074423.1"/>
    </source>
</evidence>
<evidence type="ECO:0000313" key="4">
    <source>
        <dbReference type="Proteomes" id="UP000807542"/>
    </source>
</evidence>
<evidence type="ECO:0000313" key="3">
    <source>
        <dbReference type="EMBL" id="MBK5177911.1"/>
    </source>
</evidence>
<dbReference type="InterPro" id="IPR029044">
    <property type="entry name" value="Nucleotide-diphossugar_trans"/>
</dbReference>
<accession>A0A9D7AKK2</accession>
<organism evidence="3 4">
    <name type="scientific">Limnobaculum xujianqingii</name>
    <dbReference type="NCBI Taxonomy" id="2738837"/>
    <lineage>
        <taxon>Bacteria</taxon>
        <taxon>Pseudomonadati</taxon>
        <taxon>Pseudomonadota</taxon>
        <taxon>Gammaproteobacteria</taxon>
        <taxon>Enterobacterales</taxon>
        <taxon>Budviciaceae</taxon>
        <taxon>Limnobaculum</taxon>
    </lineage>
</organism>
<dbReference type="SUPFAM" id="SSF53448">
    <property type="entry name" value="Nucleotide-diphospho-sugar transferases"/>
    <property type="match status" value="1"/>
</dbReference>
<dbReference type="Proteomes" id="UP001296969">
    <property type="component" value="Unassembled WGS sequence"/>
</dbReference>
<name>A0A9D7AKK2_9GAMM</name>
<dbReference type="EMBL" id="JADRCQ010000005">
    <property type="protein sequence ID" value="MBK5074423.1"/>
    <property type="molecule type" value="Genomic_DNA"/>
</dbReference>
<gene>
    <name evidence="3" type="ORF">I2492_16435</name>
    <name evidence="2" type="ORF">I2493_15565</name>
</gene>
<dbReference type="EMBL" id="JADRCP010000005">
    <property type="protein sequence ID" value="MBK5177911.1"/>
    <property type="molecule type" value="Genomic_DNA"/>
</dbReference>
<keyword evidence="5" id="KW-1185">Reference proteome</keyword>
<reference evidence="3 5" key="1">
    <citation type="submission" date="2020-11" db="EMBL/GenBank/DDBJ databases">
        <title>Insectihabitans protaetiae gen. nov. sp. nov. and Insectihabitans allomyrinae sp. nov., isolated from larvae of Protaetia brevitarsis seulensis and Allomyrina dichotoma, respectively.</title>
        <authorList>
            <person name="Lee S.D."/>
            <person name="Byeon Y.-S."/>
            <person name="Kim S.-M."/>
            <person name="Yang H.L."/>
            <person name="Kim I.S."/>
        </authorList>
    </citation>
    <scope>NUCLEOTIDE SEQUENCE</scope>
    <source>
        <strain evidence="3">CWB-B4</strain>
        <strain evidence="2 5">CWB-B43</strain>
    </source>
</reference>
<dbReference type="Proteomes" id="UP000807542">
    <property type="component" value="Unassembled WGS sequence"/>
</dbReference>
<dbReference type="InterPro" id="IPR001173">
    <property type="entry name" value="Glyco_trans_2-like"/>
</dbReference>
<sequence>MIYIVIVSHHHDKMLFHSLPRVATQNNNKYKIIIKDNVGSESLKIFCEKRFIKYISSKNRMGFGENNNYVVNYILKNYTINKDDYIIFMNPDVTIECDELLSLVEYIERNKFSAFTIDLYKNSGFSLRDGFVRTYPTLFDFIYSFCFKKNKTILNREDIYEVITIDWCAGSFIGFDLNEFIKIDGFDESYFMYCEDLDLCYRCKLYGINVKYIPNFKAIHTAHHDNRMLFSRAFFWHVASSIRFLYKKARFKNYELYSKSVKSILKGK</sequence>
<dbReference type="AlphaFoldDB" id="A0A9D7AKK2"/>
<dbReference type="RefSeq" id="WP_228398980.1">
    <property type="nucleotide sequence ID" value="NZ_JADRCP010000005.1"/>
</dbReference>
<dbReference type="Gene3D" id="3.90.550.10">
    <property type="entry name" value="Spore Coat Polysaccharide Biosynthesis Protein SpsA, Chain A"/>
    <property type="match status" value="1"/>
</dbReference>
<protein>
    <submittedName>
        <fullName evidence="3">Glycosyltransferase family 2 protein</fullName>
    </submittedName>
</protein>
<feature type="domain" description="Glycosyltransferase 2-like" evidence="1">
    <location>
        <begin position="4"/>
        <end position="142"/>
    </location>
</feature>
<comment type="caution">
    <text evidence="3">The sequence shown here is derived from an EMBL/GenBank/DDBJ whole genome shotgun (WGS) entry which is preliminary data.</text>
</comment>
<dbReference type="Pfam" id="PF00535">
    <property type="entry name" value="Glycos_transf_2"/>
    <property type="match status" value="1"/>
</dbReference>